<dbReference type="AlphaFoldDB" id="A0AAD5MK32"/>
<protein>
    <submittedName>
        <fullName evidence="2">Uncharacterized protein</fullName>
    </submittedName>
</protein>
<reference evidence="2" key="1">
    <citation type="submission" date="2021-06" db="EMBL/GenBank/DDBJ databases">
        <title>Parelaphostrongylus tenuis whole genome reference sequence.</title>
        <authorList>
            <person name="Garwood T.J."/>
            <person name="Larsen P.A."/>
            <person name="Fountain-Jones N.M."/>
            <person name="Garbe J.R."/>
            <person name="Macchietto M.G."/>
            <person name="Kania S.A."/>
            <person name="Gerhold R.W."/>
            <person name="Richards J.E."/>
            <person name="Wolf T.M."/>
        </authorList>
    </citation>
    <scope>NUCLEOTIDE SEQUENCE</scope>
    <source>
        <strain evidence="2">MNPRO001-30</strain>
        <tissue evidence="2">Meninges</tissue>
    </source>
</reference>
<comment type="caution">
    <text evidence="2">The sequence shown here is derived from an EMBL/GenBank/DDBJ whole genome shotgun (WGS) entry which is preliminary data.</text>
</comment>
<sequence length="132" mass="15285">MDISVEQLRDDRTFFFSRSKTEKKDHRKERTQKRLKTSRSQKSIVIHNKTASRSSRADKKALLRTSSIHGTTSLMLKDSTPIETAVGACIEFNHFTRYVVVFLMIDVHTTEAAFQTTERRPSQRIIVILCKL</sequence>
<dbReference type="EMBL" id="JAHQIW010003307">
    <property type="protein sequence ID" value="KAJ1358148.1"/>
    <property type="molecule type" value="Genomic_DNA"/>
</dbReference>
<evidence type="ECO:0000256" key="1">
    <source>
        <dbReference type="SAM" id="MobiDB-lite"/>
    </source>
</evidence>
<keyword evidence="3" id="KW-1185">Reference proteome</keyword>
<feature type="region of interest" description="Disordered" evidence="1">
    <location>
        <begin position="19"/>
        <end position="59"/>
    </location>
</feature>
<proteinExistence type="predicted"/>
<gene>
    <name evidence="2" type="ORF">KIN20_016470</name>
</gene>
<feature type="compositionally biased region" description="Basic residues" evidence="1">
    <location>
        <begin position="25"/>
        <end position="39"/>
    </location>
</feature>
<dbReference type="Proteomes" id="UP001196413">
    <property type="component" value="Unassembled WGS sequence"/>
</dbReference>
<organism evidence="2 3">
    <name type="scientific">Parelaphostrongylus tenuis</name>
    <name type="common">Meningeal worm</name>
    <dbReference type="NCBI Taxonomy" id="148309"/>
    <lineage>
        <taxon>Eukaryota</taxon>
        <taxon>Metazoa</taxon>
        <taxon>Ecdysozoa</taxon>
        <taxon>Nematoda</taxon>
        <taxon>Chromadorea</taxon>
        <taxon>Rhabditida</taxon>
        <taxon>Rhabditina</taxon>
        <taxon>Rhabditomorpha</taxon>
        <taxon>Strongyloidea</taxon>
        <taxon>Metastrongylidae</taxon>
        <taxon>Parelaphostrongylus</taxon>
    </lineage>
</organism>
<feature type="compositionally biased region" description="Polar residues" evidence="1">
    <location>
        <begin position="40"/>
        <end position="54"/>
    </location>
</feature>
<accession>A0AAD5MK32</accession>
<name>A0AAD5MK32_PARTN</name>
<evidence type="ECO:0000313" key="2">
    <source>
        <dbReference type="EMBL" id="KAJ1358148.1"/>
    </source>
</evidence>
<evidence type="ECO:0000313" key="3">
    <source>
        <dbReference type="Proteomes" id="UP001196413"/>
    </source>
</evidence>